<dbReference type="Gene3D" id="1.10.10.10">
    <property type="entry name" value="Winged helix-like DNA-binding domain superfamily/Winged helix DNA-binding domain"/>
    <property type="match status" value="2"/>
</dbReference>
<dbReference type="HOGENOM" id="CLU_056943_2_0_11"/>
<gene>
    <name evidence="2" type="ORF">M878_25065</name>
</gene>
<dbReference type="InterPro" id="IPR036388">
    <property type="entry name" value="WH-like_DNA-bd_sf"/>
</dbReference>
<dbReference type="PRINTS" id="PR00038">
    <property type="entry name" value="HTHLUXR"/>
</dbReference>
<sequence length="346" mass="37432">MARRTVTSEELSELVYRAALQDVNWTMESIALRAGIATPAVEEALDHLETAGLVRPSRNSPGGYDAVDPNIALMRLFSLEDQQLARHQEEVSRTRRAISIIMRDFLGVSSARRRTVELETLATAEGVIAFLDDAAAVARGRVWSMYGGAALSADAVDAMLLRDSAMAASGVALRLLFPRSHAKDQMFSGYLEELAGAGAEVRLAAHLPASMVVVDDDLALLSVDPEDEWAPALAVHGRDLVPTLQALYDHCWLTAERWDGHAAVQEPAAVGGETPLSPEERAIVQFLVEGMKDDAIARRLGVSTRTLSRMIASLLERLGVQTRFQAALELSRRGWLAVSGPALASV</sequence>
<protein>
    <recommendedName>
        <fullName evidence="1">HTH luxR-type domain-containing protein</fullName>
    </recommendedName>
</protein>
<dbReference type="InterPro" id="IPR051797">
    <property type="entry name" value="TrmB-like"/>
</dbReference>
<dbReference type="SUPFAM" id="SSF46894">
    <property type="entry name" value="C-terminal effector domain of the bipartite response regulators"/>
    <property type="match status" value="1"/>
</dbReference>
<accession>V6K574</accession>
<dbReference type="EMBL" id="AWQX01000214">
    <property type="protein sequence ID" value="EST27272.1"/>
    <property type="molecule type" value="Genomic_DNA"/>
</dbReference>
<organism evidence="2 3">
    <name type="scientific">Streptomyces roseochromogenus subsp. oscitans DS 12.976</name>
    <dbReference type="NCBI Taxonomy" id="1352936"/>
    <lineage>
        <taxon>Bacteria</taxon>
        <taxon>Bacillati</taxon>
        <taxon>Actinomycetota</taxon>
        <taxon>Actinomycetes</taxon>
        <taxon>Kitasatosporales</taxon>
        <taxon>Streptomycetaceae</taxon>
        <taxon>Streptomyces</taxon>
    </lineage>
</organism>
<dbReference type="PROSITE" id="PS50043">
    <property type="entry name" value="HTH_LUXR_2"/>
    <property type="match status" value="1"/>
</dbReference>
<dbReference type="InterPro" id="IPR016032">
    <property type="entry name" value="Sig_transdc_resp-reg_C-effctor"/>
</dbReference>
<dbReference type="InterPro" id="IPR000792">
    <property type="entry name" value="Tscrpt_reg_LuxR_C"/>
</dbReference>
<dbReference type="AlphaFoldDB" id="V6K574"/>
<evidence type="ECO:0000313" key="2">
    <source>
        <dbReference type="EMBL" id="EST27272.1"/>
    </source>
</evidence>
<dbReference type="OrthoDB" id="4266042at2"/>
<dbReference type="PATRIC" id="fig|1352936.5.peg.5224"/>
<dbReference type="PANTHER" id="PTHR34293:SF1">
    <property type="entry name" value="HTH-TYPE TRANSCRIPTIONAL REGULATOR TRMBL2"/>
    <property type="match status" value="1"/>
</dbReference>
<dbReference type="Pfam" id="PF00196">
    <property type="entry name" value="GerE"/>
    <property type="match status" value="1"/>
</dbReference>
<dbReference type="GO" id="GO:0006355">
    <property type="term" value="P:regulation of DNA-templated transcription"/>
    <property type="evidence" value="ECO:0007669"/>
    <property type="project" value="InterPro"/>
</dbReference>
<keyword evidence="3" id="KW-1185">Reference proteome</keyword>
<dbReference type="RefSeq" id="WP_023549576.1">
    <property type="nucleotide sequence ID" value="NZ_CM002285.1"/>
</dbReference>
<dbReference type="SMART" id="SM00421">
    <property type="entry name" value="HTH_LUXR"/>
    <property type="match status" value="1"/>
</dbReference>
<proteinExistence type="predicted"/>
<reference evidence="2 3" key="1">
    <citation type="journal article" date="2014" name="Genome Announc.">
        <title>Draft Genome Sequence of Streptomyces roseochromogenes subsp. oscitans DS 12.976, Producer of the Aminocoumarin Antibiotic Clorobiocin.</title>
        <authorList>
            <person name="Ruckert C."/>
            <person name="Kalinowski J."/>
            <person name="Heide L."/>
            <person name="Apel A.K."/>
        </authorList>
    </citation>
    <scope>NUCLEOTIDE SEQUENCE [LARGE SCALE GENOMIC DNA]</scope>
    <source>
        <strain evidence="2 3">DS 12.976</strain>
    </source>
</reference>
<name>V6K574_STRRC</name>
<dbReference type="GO" id="GO:0003677">
    <property type="term" value="F:DNA binding"/>
    <property type="evidence" value="ECO:0007669"/>
    <property type="project" value="InterPro"/>
</dbReference>
<evidence type="ECO:0000313" key="3">
    <source>
        <dbReference type="Proteomes" id="UP000017984"/>
    </source>
</evidence>
<dbReference type="PANTHER" id="PTHR34293">
    <property type="entry name" value="HTH-TYPE TRANSCRIPTIONAL REGULATOR TRMBL2"/>
    <property type="match status" value="1"/>
</dbReference>
<comment type="caution">
    <text evidence="2">The sequence shown here is derived from an EMBL/GenBank/DDBJ whole genome shotgun (WGS) entry which is preliminary data.</text>
</comment>
<dbReference type="Proteomes" id="UP000017984">
    <property type="component" value="Chromosome"/>
</dbReference>
<evidence type="ECO:0000259" key="1">
    <source>
        <dbReference type="PROSITE" id="PS50043"/>
    </source>
</evidence>
<dbReference type="STRING" id="1352936.M878_25065"/>
<dbReference type="CDD" id="cd06170">
    <property type="entry name" value="LuxR_C_like"/>
    <property type="match status" value="1"/>
</dbReference>
<feature type="domain" description="HTH luxR-type" evidence="1">
    <location>
        <begin position="269"/>
        <end position="334"/>
    </location>
</feature>